<dbReference type="CDD" id="cd04301">
    <property type="entry name" value="NAT_SF"/>
    <property type="match status" value="1"/>
</dbReference>
<keyword evidence="2" id="KW-0808">Transferase</keyword>
<dbReference type="Gene3D" id="3.40.630.30">
    <property type="match status" value="1"/>
</dbReference>
<dbReference type="KEGG" id="ima:PO878_15260"/>
<organism evidence="2 3">
    <name type="scientific">Iamia majanohamensis</name>
    <dbReference type="NCBI Taxonomy" id="467976"/>
    <lineage>
        <taxon>Bacteria</taxon>
        <taxon>Bacillati</taxon>
        <taxon>Actinomycetota</taxon>
        <taxon>Acidimicrobiia</taxon>
        <taxon>Acidimicrobiales</taxon>
        <taxon>Iamiaceae</taxon>
        <taxon>Iamia</taxon>
    </lineage>
</organism>
<sequence>MDGGEVRTGVAGDLVVRRAREGDRPAILDLARRCLGWGADGRYEDLFRWKHDDNPFGASPRWVALQEGRVVGFRTFLRWRFRRPDGSVAVAVRAVDTATHPDHQGRGIFRRLTLGALEEMVDEGVDFVFNTPNDSSRPGYLKMGWVELGRPPLSIVPVRVRGAPRMARSRTAAELWSEPSRAGRPATEALADDAVVDGLLARVPPVARYVTDRDRPFLRWRYGNEALRYRALAPGDDPAEGLALFRVRRRGASTEAVVADLMVPEGDRAAARHLVRRVARTSGADYALVHTEPGLLGTPALPAPGLGPRVTWRALAQAERPELDGWRFTMGDLELF</sequence>
<dbReference type="SUPFAM" id="SSF55729">
    <property type="entry name" value="Acyl-CoA N-acyltransferases (Nat)"/>
    <property type="match status" value="1"/>
</dbReference>
<dbReference type="InterPro" id="IPR000182">
    <property type="entry name" value="GNAT_dom"/>
</dbReference>
<dbReference type="GO" id="GO:0016747">
    <property type="term" value="F:acyltransferase activity, transferring groups other than amino-acyl groups"/>
    <property type="evidence" value="ECO:0007669"/>
    <property type="project" value="InterPro"/>
</dbReference>
<dbReference type="Proteomes" id="UP001216390">
    <property type="component" value="Chromosome"/>
</dbReference>
<evidence type="ECO:0000259" key="1">
    <source>
        <dbReference type="PROSITE" id="PS51186"/>
    </source>
</evidence>
<keyword evidence="3" id="KW-1185">Reference proteome</keyword>
<accession>A0AAE9YDK7</accession>
<dbReference type="EC" id="2.3.1.-" evidence="2"/>
<evidence type="ECO:0000313" key="3">
    <source>
        <dbReference type="Proteomes" id="UP001216390"/>
    </source>
</evidence>
<gene>
    <name evidence="2" type="ORF">PO878_15260</name>
</gene>
<keyword evidence="2" id="KW-0012">Acyltransferase</keyword>
<dbReference type="EMBL" id="CP116942">
    <property type="protein sequence ID" value="WCO65861.1"/>
    <property type="molecule type" value="Genomic_DNA"/>
</dbReference>
<dbReference type="PROSITE" id="PS51186">
    <property type="entry name" value="GNAT"/>
    <property type="match status" value="1"/>
</dbReference>
<protein>
    <submittedName>
        <fullName evidence="2">GNAT family N-acetyltransferase</fullName>
        <ecNumber evidence="2">2.3.1.-</ecNumber>
    </submittedName>
</protein>
<reference evidence="2" key="1">
    <citation type="submission" date="2023-01" db="EMBL/GenBank/DDBJ databases">
        <title>The diversity of Class Acidimicrobiia in South China Sea sediment environments and the proposal of Iamia marina sp. nov., a novel species of the genus Iamia.</title>
        <authorList>
            <person name="He Y."/>
            <person name="Tian X."/>
        </authorList>
    </citation>
    <scope>NUCLEOTIDE SEQUENCE</scope>
    <source>
        <strain evidence="2">DSM 19957</strain>
    </source>
</reference>
<name>A0AAE9YDK7_9ACTN</name>
<evidence type="ECO:0000313" key="2">
    <source>
        <dbReference type="EMBL" id="WCO65861.1"/>
    </source>
</evidence>
<dbReference type="AlphaFoldDB" id="A0AAE9YDK7"/>
<dbReference type="RefSeq" id="WP_272735387.1">
    <property type="nucleotide sequence ID" value="NZ_CP116942.1"/>
</dbReference>
<dbReference type="Pfam" id="PF13527">
    <property type="entry name" value="Acetyltransf_9"/>
    <property type="match status" value="1"/>
</dbReference>
<dbReference type="InterPro" id="IPR016181">
    <property type="entry name" value="Acyl_CoA_acyltransferase"/>
</dbReference>
<feature type="domain" description="N-acetyltransferase" evidence="1">
    <location>
        <begin position="14"/>
        <end position="171"/>
    </location>
</feature>
<proteinExistence type="predicted"/>